<evidence type="ECO:0000313" key="7">
    <source>
        <dbReference type="EMBL" id="KYG26690.1"/>
    </source>
</evidence>
<feature type="transmembrane region" description="Helical" evidence="6">
    <location>
        <begin position="89"/>
        <end position="110"/>
    </location>
</feature>
<feature type="transmembrane region" description="Helical" evidence="6">
    <location>
        <begin position="28"/>
        <end position="50"/>
    </location>
</feature>
<dbReference type="AlphaFoldDB" id="A0A161PEF8"/>
<keyword evidence="4 6" id="KW-1133">Transmembrane helix</keyword>
<accession>A0A161PEF8</accession>
<keyword evidence="5 6" id="KW-0472">Membrane</keyword>
<proteinExistence type="predicted"/>
<comment type="subcellular location">
    <subcellularLocation>
        <location evidence="1">Cell membrane</location>
        <topology evidence="1">Multi-pass membrane protein</topology>
    </subcellularLocation>
</comment>
<dbReference type="RefSeq" id="WP_061950147.1">
    <property type="nucleotide sequence ID" value="NZ_LTAO01000038.1"/>
</dbReference>
<evidence type="ECO:0000256" key="5">
    <source>
        <dbReference type="ARBA" id="ARBA00023136"/>
    </source>
</evidence>
<dbReference type="Pfam" id="PF04172">
    <property type="entry name" value="LrgB"/>
    <property type="match status" value="1"/>
</dbReference>
<feature type="transmembrane region" description="Helical" evidence="6">
    <location>
        <begin position="176"/>
        <end position="192"/>
    </location>
</feature>
<evidence type="ECO:0000256" key="6">
    <source>
        <dbReference type="SAM" id="Phobius"/>
    </source>
</evidence>
<reference evidence="7" key="1">
    <citation type="submission" date="2016-02" db="EMBL/GenBank/DDBJ databases">
        <title>Genome sequence of Bacillus trypoxylicola KCTC 13244(T).</title>
        <authorList>
            <person name="Jeong H."/>
            <person name="Park S.-H."/>
            <person name="Choi S.-K."/>
        </authorList>
    </citation>
    <scope>NUCLEOTIDE SEQUENCE [LARGE SCALE GENOMIC DNA]</scope>
    <source>
        <strain evidence="7">KCTC 13244</strain>
    </source>
</reference>
<evidence type="ECO:0000256" key="3">
    <source>
        <dbReference type="ARBA" id="ARBA00022692"/>
    </source>
</evidence>
<keyword evidence="2" id="KW-1003">Cell membrane</keyword>
<feature type="transmembrane region" description="Helical" evidence="6">
    <location>
        <begin position="56"/>
        <end position="77"/>
    </location>
</feature>
<comment type="caution">
    <text evidence="7">The sequence shown here is derived from an EMBL/GenBank/DDBJ whole genome shotgun (WGS) entry which is preliminary data.</text>
</comment>
<keyword evidence="3 6" id="KW-0812">Transmembrane</keyword>
<organism evidence="7 8">
    <name type="scientific">Alkalihalobacillus trypoxylicola</name>
    <dbReference type="NCBI Taxonomy" id="519424"/>
    <lineage>
        <taxon>Bacteria</taxon>
        <taxon>Bacillati</taxon>
        <taxon>Bacillota</taxon>
        <taxon>Bacilli</taxon>
        <taxon>Bacillales</taxon>
        <taxon>Bacillaceae</taxon>
        <taxon>Alkalihalobacillus</taxon>
    </lineage>
</organism>
<feature type="transmembrane region" description="Helical" evidence="6">
    <location>
        <begin position="144"/>
        <end position="164"/>
    </location>
</feature>
<dbReference type="EMBL" id="LTAO01000038">
    <property type="protein sequence ID" value="KYG26690.1"/>
    <property type="molecule type" value="Genomic_DNA"/>
</dbReference>
<feature type="transmembrane region" description="Helical" evidence="6">
    <location>
        <begin position="6"/>
        <end position="21"/>
    </location>
</feature>
<sequence>MEVVLWLLLTCIIFWGAFYLYKKTKSNLLLPVFVTSAVVVILLIIFNVSYESYFQGAQYIDQFLGPAIVALSFPLYVHRKKLVKHFLMIAGWLLFAAVATMTLGTVFFYANGYELELLVSLLLKNTTAPIAIELSNIYGGMPSFSAVMVTFAGMSGAILGPYLFKWSKIEHPLAKGISMGAISHAIGTARVMDEDEEAGAISTVSFLIMAIMTTALMPLFVFWYQ</sequence>
<feature type="transmembrane region" description="Helical" evidence="6">
    <location>
        <begin position="198"/>
        <end position="224"/>
    </location>
</feature>
<dbReference type="GO" id="GO:0005886">
    <property type="term" value="C:plasma membrane"/>
    <property type="evidence" value="ECO:0007669"/>
    <property type="project" value="UniProtKB-SubCell"/>
</dbReference>
<dbReference type="STRING" id="519424.AZF04_12865"/>
<dbReference type="InterPro" id="IPR007300">
    <property type="entry name" value="CidB/LrgB"/>
</dbReference>
<evidence type="ECO:0008006" key="9">
    <source>
        <dbReference type="Google" id="ProtNLM"/>
    </source>
</evidence>
<gene>
    <name evidence="7" type="ORF">AZF04_12865</name>
</gene>
<dbReference type="Proteomes" id="UP000075806">
    <property type="component" value="Unassembled WGS sequence"/>
</dbReference>
<keyword evidence="8" id="KW-1185">Reference proteome</keyword>
<dbReference type="OrthoDB" id="9811701at2"/>
<evidence type="ECO:0000313" key="8">
    <source>
        <dbReference type="Proteomes" id="UP000075806"/>
    </source>
</evidence>
<protein>
    <recommendedName>
        <fullName evidence="9">LrgB family protein</fullName>
    </recommendedName>
</protein>
<dbReference type="PANTHER" id="PTHR30249">
    <property type="entry name" value="PUTATIVE SEROTONIN TRANSPORTER"/>
    <property type="match status" value="1"/>
</dbReference>
<evidence type="ECO:0000256" key="4">
    <source>
        <dbReference type="ARBA" id="ARBA00022989"/>
    </source>
</evidence>
<name>A0A161PEF8_9BACI</name>
<evidence type="ECO:0000256" key="1">
    <source>
        <dbReference type="ARBA" id="ARBA00004651"/>
    </source>
</evidence>
<evidence type="ECO:0000256" key="2">
    <source>
        <dbReference type="ARBA" id="ARBA00022475"/>
    </source>
</evidence>
<dbReference type="PANTHER" id="PTHR30249:SF17">
    <property type="entry name" value="HOLIN-LIKE PROTEIN CIDB"/>
    <property type="match status" value="1"/>
</dbReference>